<evidence type="ECO:0000313" key="3">
    <source>
        <dbReference type="Proteomes" id="UP000016496"/>
    </source>
</evidence>
<reference evidence="2 3" key="1">
    <citation type="submission" date="2013-08" db="EMBL/GenBank/DDBJ databases">
        <authorList>
            <person name="Weinstock G."/>
            <person name="Sodergren E."/>
            <person name="Wylie T."/>
            <person name="Fulton L."/>
            <person name="Fulton R."/>
            <person name="Fronick C."/>
            <person name="O'Laughlin M."/>
            <person name="Godfrey J."/>
            <person name="Miner T."/>
            <person name="Herter B."/>
            <person name="Appelbaum E."/>
            <person name="Cordes M."/>
            <person name="Lek S."/>
            <person name="Wollam A."/>
            <person name="Pepin K.H."/>
            <person name="Palsikar V.B."/>
            <person name="Mitreva M."/>
            <person name="Wilson R.K."/>
        </authorList>
    </citation>
    <scope>NUCLEOTIDE SEQUENCE [LARGE SCALE GENOMIC DNA]</scope>
    <source>
        <strain evidence="2 3">F0041</strain>
    </source>
</reference>
<dbReference type="RefSeq" id="WP_021645575.1">
    <property type="nucleotide sequence ID" value="NZ_KE993110.1"/>
</dbReference>
<dbReference type="InterPro" id="IPR009061">
    <property type="entry name" value="DNA-bd_dom_put_sf"/>
</dbReference>
<evidence type="ECO:0000259" key="1">
    <source>
        <dbReference type="Pfam" id="PF12728"/>
    </source>
</evidence>
<name>U2CKZ0_9BACE</name>
<accession>U2CKZ0</accession>
<dbReference type="EMBL" id="AWSV01000108">
    <property type="protein sequence ID" value="ERI85190.1"/>
    <property type="molecule type" value="Genomic_DNA"/>
</dbReference>
<comment type="caution">
    <text evidence="2">The sequence shown here is derived from an EMBL/GenBank/DDBJ whole genome shotgun (WGS) entry which is preliminary data.</text>
</comment>
<dbReference type="Proteomes" id="UP000016496">
    <property type="component" value="Unassembled WGS sequence"/>
</dbReference>
<dbReference type="AlphaFoldDB" id="U2CKZ0"/>
<dbReference type="OrthoDB" id="1029874at2"/>
<dbReference type="HOGENOM" id="CLU_1352386_0_0_10"/>
<dbReference type="GO" id="GO:0003677">
    <property type="term" value="F:DNA binding"/>
    <property type="evidence" value="ECO:0007669"/>
    <property type="project" value="InterPro"/>
</dbReference>
<dbReference type="NCBIfam" id="TIGR01764">
    <property type="entry name" value="excise"/>
    <property type="match status" value="1"/>
</dbReference>
<gene>
    <name evidence="2" type="ORF">HMPREF1981_02077</name>
</gene>
<sequence length="198" mass="22889">MRKRNNREINHAISLLRKNGDEKSAAQANVLECRHNEAQVFDQYVRGVSEDEKNEELFFAARDAARYLAGSLSLEELIPGAEVPEYEETEDPDRIMVSRRTLLSLMQRVCRLEKVLGMRKASMKINRKPVEEAETNDLICQADACRYVGCSKSTIKRWADKGLLTGYKKGTRVYFSKRELDKSKVVREHRTCKKMQEE</sequence>
<organism evidence="2 3">
    <name type="scientific">Bacteroides pyogenes F0041</name>
    <dbReference type="NCBI Taxonomy" id="1321819"/>
    <lineage>
        <taxon>Bacteria</taxon>
        <taxon>Pseudomonadati</taxon>
        <taxon>Bacteroidota</taxon>
        <taxon>Bacteroidia</taxon>
        <taxon>Bacteroidales</taxon>
        <taxon>Bacteroidaceae</taxon>
        <taxon>Bacteroides</taxon>
    </lineage>
</organism>
<dbReference type="SUPFAM" id="SSF46955">
    <property type="entry name" value="Putative DNA-binding domain"/>
    <property type="match status" value="1"/>
</dbReference>
<dbReference type="InterPro" id="IPR041657">
    <property type="entry name" value="HTH_17"/>
</dbReference>
<dbReference type="InterPro" id="IPR010093">
    <property type="entry name" value="SinI_DNA-bd"/>
</dbReference>
<proteinExistence type="predicted"/>
<protein>
    <submittedName>
        <fullName evidence="2">DNA binding domain, excisionase family</fullName>
    </submittedName>
</protein>
<feature type="domain" description="Helix-turn-helix" evidence="1">
    <location>
        <begin position="142"/>
        <end position="182"/>
    </location>
</feature>
<dbReference type="PATRIC" id="fig|1321819.3.peg.1915"/>
<dbReference type="Pfam" id="PF12728">
    <property type="entry name" value="HTH_17"/>
    <property type="match status" value="1"/>
</dbReference>
<evidence type="ECO:0000313" key="2">
    <source>
        <dbReference type="EMBL" id="ERI85190.1"/>
    </source>
</evidence>